<accession>A0A927FSB6</accession>
<gene>
    <name evidence="4" type="ORF">IC608_07525</name>
</gene>
<keyword evidence="5" id="KW-1185">Reference proteome</keyword>
<dbReference type="GO" id="GO:0016491">
    <property type="term" value="F:oxidoreductase activity"/>
    <property type="evidence" value="ECO:0007669"/>
    <property type="project" value="UniProtKB-KW"/>
</dbReference>
<name>A0A927FSB6_9HYPH</name>
<evidence type="ECO:0000256" key="2">
    <source>
        <dbReference type="SAM" id="MobiDB-lite"/>
    </source>
</evidence>
<evidence type="ECO:0000313" key="4">
    <source>
        <dbReference type="EMBL" id="MBD8065320.1"/>
    </source>
</evidence>
<dbReference type="InterPro" id="IPR042204">
    <property type="entry name" value="2Fe-2S-bd_N"/>
</dbReference>
<evidence type="ECO:0000313" key="5">
    <source>
        <dbReference type="Proteomes" id="UP000654108"/>
    </source>
</evidence>
<evidence type="ECO:0000259" key="3">
    <source>
        <dbReference type="Pfam" id="PF07992"/>
    </source>
</evidence>
<reference evidence="4" key="1">
    <citation type="submission" date="2020-09" db="EMBL/GenBank/DDBJ databases">
        <title>Genome seq and assembly of Devosia sp.</title>
        <authorList>
            <person name="Chhetri G."/>
        </authorList>
    </citation>
    <scope>NUCLEOTIDE SEQUENCE</scope>
    <source>
        <strain evidence="4">PTR5</strain>
    </source>
</reference>
<dbReference type="Gene3D" id="3.50.50.60">
    <property type="entry name" value="FAD/NAD(P)-binding domain"/>
    <property type="match status" value="1"/>
</dbReference>
<dbReference type="PANTHER" id="PTHR42949">
    <property type="entry name" value="ANAEROBIC GLYCEROL-3-PHOSPHATE DEHYDROGENASE SUBUNIT B"/>
    <property type="match status" value="1"/>
</dbReference>
<comment type="caution">
    <text evidence="4">The sequence shown here is derived from an EMBL/GenBank/DDBJ whole genome shotgun (WGS) entry which is preliminary data.</text>
</comment>
<dbReference type="InterPro" id="IPR051691">
    <property type="entry name" value="Metab_Enz_Cyan_OpOx_G3PDH"/>
</dbReference>
<feature type="region of interest" description="Disordered" evidence="2">
    <location>
        <begin position="451"/>
        <end position="488"/>
    </location>
</feature>
<dbReference type="EMBL" id="JACYFU010000002">
    <property type="protein sequence ID" value="MBD8065320.1"/>
    <property type="molecule type" value="Genomic_DNA"/>
</dbReference>
<dbReference type="Pfam" id="PF07992">
    <property type="entry name" value="Pyr_redox_2"/>
    <property type="match status" value="1"/>
</dbReference>
<dbReference type="SUPFAM" id="SSF51905">
    <property type="entry name" value="FAD/NAD(P)-binding domain"/>
    <property type="match status" value="1"/>
</dbReference>
<keyword evidence="1" id="KW-0560">Oxidoreductase</keyword>
<organism evidence="4 5">
    <name type="scientific">Devosia oryzisoli</name>
    <dbReference type="NCBI Taxonomy" id="2774138"/>
    <lineage>
        <taxon>Bacteria</taxon>
        <taxon>Pseudomonadati</taxon>
        <taxon>Pseudomonadota</taxon>
        <taxon>Alphaproteobacteria</taxon>
        <taxon>Hyphomicrobiales</taxon>
        <taxon>Devosiaceae</taxon>
        <taxon>Devosia</taxon>
    </lineage>
</organism>
<proteinExistence type="predicted"/>
<feature type="domain" description="FAD/NAD(P)-binding" evidence="3">
    <location>
        <begin position="147"/>
        <end position="269"/>
    </location>
</feature>
<dbReference type="RefSeq" id="WP_191774139.1">
    <property type="nucleotide sequence ID" value="NZ_JACYFU010000002.1"/>
</dbReference>
<dbReference type="Proteomes" id="UP000654108">
    <property type="component" value="Unassembled WGS sequence"/>
</dbReference>
<dbReference type="AlphaFoldDB" id="A0A927FSB6"/>
<dbReference type="PRINTS" id="PR00411">
    <property type="entry name" value="PNDRDTASEI"/>
</dbReference>
<protein>
    <submittedName>
        <fullName evidence="4">FAD-dependent oxidoreductase</fullName>
    </submittedName>
</protein>
<evidence type="ECO:0000256" key="1">
    <source>
        <dbReference type="ARBA" id="ARBA00023002"/>
    </source>
</evidence>
<dbReference type="Gene3D" id="3.10.20.440">
    <property type="entry name" value="2Fe-2S iron-sulphur cluster binding domain, sarcosine oxidase, alpha subunit, N-terminal domain"/>
    <property type="match status" value="1"/>
</dbReference>
<sequence length="649" mass="68377">MKPHANRLPPDTVRLFAGTQVDRTRPIWFRLDGRQYSAFWGDTVLSALIAARVDTLGTHNGSPLGLTLQSAPAIVAAGASAERVTALSMARTPALENLDLVTLGPRRAKGLGQLFFSGRSLGLALDAQGALDEPWRKQSARSQVSTDLIVVGGGVAGLAAALAGARSGLGVVLLEAQLHLGGHSGLFGRQDGEDAPEDSMARLAQDVRSHAAIQVVTGAHVFALRPGKVRAHVTDLSEVTTKGAVTDFTAPRIVLATGTFERLPVFGGNRLPGVVGALEAFELAFRYGIWPGQKALVATSSSPAYRLAVLARDAQVSIDRMLDSRPHPASRFIEFSKAYGIRQFPGTWLGHAETVSRGGGLAVHLGEDVPVATDRLVVSGGWQPDLTLWHLGGGPSAWSTERNRLEPFGQIEGVALAGGAAGYFTRLGCIQSGADAVDQLLGRPRRPIEDPLIDPLYESADGPSPISPATEGPPSYLDGGHSLLERPQDKPPTVLARFLRMPKNLDVLAQAPQPLTLGEVAAGVDLGLIPPPSAGIIAAERVALVPLATPGEASPAPAHADLPLVPAYLQGRFQEARVRRVLPIEARTLDTGALIFSTPDERNPLLAVGVVIRQQGPFALALVSASAPKAVIVRDSGREVPSRLEELPE</sequence>
<dbReference type="PANTHER" id="PTHR42949:SF3">
    <property type="entry name" value="ANAEROBIC GLYCEROL-3-PHOSPHATE DEHYDROGENASE SUBUNIT B"/>
    <property type="match status" value="1"/>
</dbReference>
<dbReference type="InterPro" id="IPR036188">
    <property type="entry name" value="FAD/NAD-bd_sf"/>
</dbReference>
<dbReference type="InterPro" id="IPR023753">
    <property type="entry name" value="FAD/NAD-binding_dom"/>
</dbReference>